<keyword evidence="3" id="KW-1003">Cell membrane</keyword>
<keyword evidence="5 8" id="KW-0653">Protein transport</keyword>
<sequence>MFDILRSGGLLMIPIGLCAVSATFIIFERLYYFFSIKKRDTPLVSEVSRLIAAHRYEDAVSYCVNADTPAARVVKKAVECRTWPEDHIREAVSVETDTVIPELEHFLTPLGTIANISTLLGLLGTVTGNIQAFGLLGAGGSMGDPASLAGAIAEALVTTAAGLVVSIPSVIFHNYFISRVNRRITDIEAASTGVILQLCGRTFPKEP</sequence>
<dbReference type="Pfam" id="PF01618">
    <property type="entry name" value="MotA_ExbB"/>
    <property type="match status" value="1"/>
</dbReference>
<evidence type="ECO:0000256" key="7">
    <source>
        <dbReference type="ARBA" id="ARBA00023136"/>
    </source>
</evidence>
<keyword evidence="7 9" id="KW-0472">Membrane</keyword>
<dbReference type="eggNOG" id="COG0811">
    <property type="taxonomic scope" value="Bacteria"/>
</dbReference>
<dbReference type="RefSeq" id="WP_013759073.1">
    <property type="nucleotide sequence ID" value="NC_015500.1"/>
</dbReference>
<dbReference type="InterPro" id="IPR002898">
    <property type="entry name" value="MotA_ExbB_proton_chnl"/>
</dbReference>
<dbReference type="AlphaFoldDB" id="F4LJC4"/>
<dbReference type="HOGENOM" id="CLU_053325_4_5_12"/>
<reference evidence="12" key="1">
    <citation type="submission" date="2011-04" db="EMBL/GenBank/DDBJ databases">
        <title>The complete genome of Treponema brennaborense DSM 12168.</title>
        <authorList>
            <person name="Lucas S."/>
            <person name="Han J."/>
            <person name="Lapidus A."/>
            <person name="Bruce D."/>
            <person name="Goodwin L."/>
            <person name="Pitluck S."/>
            <person name="Peters L."/>
            <person name="Kyrpides N."/>
            <person name="Mavromatis K."/>
            <person name="Ivanova N."/>
            <person name="Mikhailova N."/>
            <person name="Pagani I."/>
            <person name="Teshima H."/>
            <person name="Detter J.C."/>
            <person name="Tapia R."/>
            <person name="Han C."/>
            <person name="Land M."/>
            <person name="Hauser L."/>
            <person name="Markowitz V."/>
            <person name="Cheng J.-F."/>
            <person name="Hugenholtz P."/>
            <person name="Woyke T."/>
            <person name="Wu D."/>
            <person name="Gronow S."/>
            <person name="Wellnitz S."/>
            <person name="Brambilla E."/>
            <person name="Klenk H.-P."/>
            <person name="Eisen J.A."/>
        </authorList>
    </citation>
    <scope>NUCLEOTIDE SEQUENCE [LARGE SCALE GENOMIC DNA]</scope>
    <source>
        <strain evidence="12">DSM 12168 / CIP 105900 / DD5/3</strain>
    </source>
</reference>
<gene>
    <name evidence="11" type="ordered locus">Trebr_1951</name>
</gene>
<feature type="transmembrane region" description="Helical" evidence="9">
    <location>
        <begin position="12"/>
        <end position="32"/>
    </location>
</feature>
<dbReference type="OrthoDB" id="4045at2"/>
<evidence type="ECO:0000256" key="6">
    <source>
        <dbReference type="ARBA" id="ARBA00022989"/>
    </source>
</evidence>
<dbReference type="PANTHER" id="PTHR30625:SF15">
    <property type="entry name" value="BIOPOLYMER TRANSPORT PROTEIN EXBB"/>
    <property type="match status" value="1"/>
</dbReference>
<dbReference type="GO" id="GO:0005886">
    <property type="term" value="C:plasma membrane"/>
    <property type="evidence" value="ECO:0007669"/>
    <property type="project" value="UniProtKB-SubCell"/>
</dbReference>
<comment type="similarity">
    <text evidence="8">Belongs to the exbB/tolQ family.</text>
</comment>
<evidence type="ECO:0000256" key="2">
    <source>
        <dbReference type="ARBA" id="ARBA00022448"/>
    </source>
</evidence>
<keyword evidence="6 9" id="KW-1133">Transmembrane helix</keyword>
<protein>
    <submittedName>
        <fullName evidence="11">MotA/TolQ/ExbB proton channel</fullName>
    </submittedName>
</protein>
<dbReference type="InterPro" id="IPR050790">
    <property type="entry name" value="ExbB/TolQ_transport"/>
</dbReference>
<evidence type="ECO:0000256" key="8">
    <source>
        <dbReference type="RuleBase" id="RU004057"/>
    </source>
</evidence>
<dbReference type="GO" id="GO:0017038">
    <property type="term" value="P:protein import"/>
    <property type="evidence" value="ECO:0007669"/>
    <property type="project" value="TreeGrafter"/>
</dbReference>
<dbReference type="Proteomes" id="UP000006546">
    <property type="component" value="Chromosome"/>
</dbReference>
<evidence type="ECO:0000259" key="10">
    <source>
        <dbReference type="Pfam" id="PF01618"/>
    </source>
</evidence>
<dbReference type="KEGG" id="tbe:Trebr_1951"/>
<feature type="domain" description="MotA/TolQ/ExbB proton channel" evidence="10">
    <location>
        <begin position="66"/>
        <end position="188"/>
    </location>
</feature>
<proteinExistence type="inferred from homology"/>
<organism evidence="11 12">
    <name type="scientific">Treponema brennaborense (strain DSM 12168 / CIP 105900 / DD5/3)</name>
    <dbReference type="NCBI Taxonomy" id="906968"/>
    <lineage>
        <taxon>Bacteria</taxon>
        <taxon>Pseudomonadati</taxon>
        <taxon>Spirochaetota</taxon>
        <taxon>Spirochaetia</taxon>
        <taxon>Spirochaetales</taxon>
        <taxon>Treponemataceae</taxon>
        <taxon>Treponema</taxon>
    </lineage>
</organism>
<comment type="subcellular location">
    <subcellularLocation>
        <location evidence="1">Cell membrane</location>
        <topology evidence="1">Multi-pass membrane protein</topology>
    </subcellularLocation>
    <subcellularLocation>
        <location evidence="8">Membrane</location>
        <topology evidence="8">Multi-pass membrane protein</topology>
    </subcellularLocation>
</comment>
<evidence type="ECO:0000256" key="5">
    <source>
        <dbReference type="ARBA" id="ARBA00022927"/>
    </source>
</evidence>
<keyword evidence="12" id="KW-1185">Reference proteome</keyword>
<evidence type="ECO:0000313" key="11">
    <source>
        <dbReference type="EMBL" id="AEE17369.1"/>
    </source>
</evidence>
<dbReference type="EMBL" id="CP002696">
    <property type="protein sequence ID" value="AEE17369.1"/>
    <property type="molecule type" value="Genomic_DNA"/>
</dbReference>
<dbReference type="STRING" id="906968.Trebr_1951"/>
<keyword evidence="4 9" id="KW-0812">Transmembrane</keyword>
<evidence type="ECO:0000256" key="9">
    <source>
        <dbReference type="SAM" id="Phobius"/>
    </source>
</evidence>
<evidence type="ECO:0000256" key="1">
    <source>
        <dbReference type="ARBA" id="ARBA00004651"/>
    </source>
</evidence>
<name>F4LJC4_TREBD</name>
<keyword evidence="2 8" id="KW-0813">Transport</keyword>
<dbReference type="PANTHER" id="PTHR30625">
    <property type="entry name" value="PROTEIN TOLQ"/>
    <property type="match status" value="1"/>
</dbReference>
<evidence type="ECO:0000313" key="12">
    <source>
        <dbReference type="Proteomes" id="UP000006546"/>
    </source>
</evidence>
<evidence type="ECO:0000256" key="4">
    <source>
        <dbReference type="ARBA" id="ARBA00022692"/>
    </source>
</evidence>
<accession>F4LJC4</accession>
<evidence type="ECO:0000256" key="3">
    <source>
        <dbReference type="ARBA" id="ARBA00022475"/>
    </source>
</evidence>